<dbReference type="FunFam" id="3.40.50.1370:FF:000008">
    <property type="entry name" value="Ornithine carbamoyltransferase"/>
    <property type="match status" value="1"/>
</dbReference>
<feature type="binding site" evidence="6">
    <location>
        <position position="291"/>
    </location>
    <ligand>
        <name>carbamoyl phosphate</name>
        <dbReference type="ChEBI" id="CHEBI:58228"/>
    </ligand>
</feature>
<dbReference type="PRINTS" id="PR00100">
    <property type="entry name" value="AOTCASE"/>
</dbReference>
<dbReference type="GO" id="GO:0005737">
    <property type="term" value="C:cytoplasm"/>
    <property type="evidence" value="ECO:0007669"/>
    <property type="project" value="UniProtKB-SubCell"/>
</dbReference>
<dbReference type="GO" id="GO:0004585">
    <property type="term" value="F:ornithine carbamoyltransferase activity"/>
    <property type="evidence" value="ECO:0007669"/>
    <property type="project" value="UniProtKB-UniRule"/>
</dbReference>
<dbReference type="PANTHER" id="PTHR45753:SF3">
    <property type="entry name" value="ORNITHINE TRANSCARBAMYLASE, MITOCHONDRIAL"/>
    <property type="match status" value="1"/>
</dbReference>
<gene>
    <name evidence="9" type="ORF">EV690_1327</name>
</gene>
<protein>
    <recommendedName>
        <fullName evidence="3 6">Ornithine carbamoyltransferase</fullName>
        <shortName evidence="6">OTCase</shortName>
        <ecNumber evidence="3 6">2.1.3.3</ecNumber>
    </recommendedName>
</protein>
<evidence type="ECO:0000256" key="3">
    <source>
        <dbReference type="ARBA" id="ARBA00013007"/>
    </source>
</evidence>
<dbReference type="GO" id="GO:0016597">
    <property type="term" value="F:amino acid binding"/>
    <property type="evidence" value="ECO:0007669"/>
    <property type="project" value="InterPro"/>
</dbReference>
<evidence type="ECO:0000256" key="1">
    <source>
        <dbReference type="ARBA" id="ARBA00004975"/>
    </source>
</evidence>
<evidence type="ECO:0000256" key="6">
    <source>
        <dbReference type="HAMAP-Rule" id="MF_01109"/>
    </source>
</evidence>
<dbReference type="EC" id="2.1.3.3" evidence="3 6"/>
<dbReference type="HAMAP" id="MF_01109">
    <property type="entry name" value="OTCase"/>
    <property type="match status" value="1"/>
</dbReference>
<dbReference type="Gene3D" id="3.40.50.1370">
    <property type="entry name" value="Aspartate/ornithine carbamoyltransferase"/>
    <property type="match status" value="2"/>
</dbReference>
<dbReference type="SUPFAM" id="SSF53671">
    <property type="entry name" value="Aspartate/ornithine carbamoyltransferase"/>
    <property type="match status" value="1"/>
</dbReference>
<keyword evidence="4 6" id="KW-0808">Transferase</keyword>
<feature type="domain" description="Aspartate/ornithine carbamoyltransferase carbamoyl-P binding" evidence="8">
    <location>
        <begin position="6"/>
        <end position="143"/>
    </location>
</feature>
<comment type="caution">
    <text evidence="9">The sequence shown here is derived from an EMBL/GenBank/DDBJ whole genome shotgun (WGS) entry which is preliminary data.</text>
</comment>
<evidence type="ECO:0000256" key="5">
    <source>
        <dbReference type="ARBA" id="ARBA00048772"/>
    </source>
</evidence>
<feature type="binding site" evidence="6">
    <location>
        <begin position="130"/>
        <end position="133"/>
    </location>
    <ligand>
        <name>carbamoyl phosphate</name>
        <dbReference type="ChEBI" id="CHEBI:58228"/>
    </ligand>
</feature>
<dbReference type="NCBIfam" id="NF001986">
    <property type="entry name" value="PRK00779.1"/>
    <property type="match status" value="1"/>
</dbReference>
<comment type="catalytic activity">
    <reaction evidence="5 6">
        <text>carbamoyl phosphate + L-ornithine = L-citrulline + phosphate + H(+)</text>
        <dbReference type="Rhea" id="RHEA:19513"/>
        <dbReference type="ChEBI" id="CHEBI:15378"/>
        <dbReference type="ChEBI" id="CHEBI:43474"/>
        <dbReference type="ChEBI" id="CHEBI:46911"/>
        <dbReference type="ChEBI" id="CHEBI:57743"/>
        <dbReference type="ChEBI" id="CHEBI:58228"/>
        <dbReference type="EC" id="2.1.3.3"/>
    </reaction>
</comment>
<dbReference type="InterPro" id="IPR006131">
    <property type="entry name" value="Asp_carbamoyltransf_Asp/Orn-bd"/>
</dbReference>
<dbReference type="InterPro" id="IPR024904">
    <property type="entry name" value="OTCase_ArgI"/>
</dbReference>
<keyword evidence="6" id="KW-0963">Cytoplasm</keyword>
<dbReference type="InterPro" id="IPR006130">
    <property type="entry name" value="Asp/Orn_carbamoylTrfase"/>
</dbReference>
<evidence type="ECO:0000256" key="2">
    <source>
        <dbReference type="ARBA" id="ARBA00007805"/>
    </source>
</evidence>
<dbReference type="InterPro" id="IPR002292">
    <property type="entry name" value="Orn/put_carbamltrans"/>
</dbReference>
<dbReference type="AlphaFoldDB" id="A0A4R1K3S8"/>
<accession>A0A4R1K3S8</accession>
<evidence type="ECO:0000259" key="8">
    <source>
        <dbReference type="Pfam" id="PF02729"/>
    </source>
</evidence>
<comment type="similarity">
    <text evidence="2 6">Belongs to the aspartate/ornithine carbamoyltransferase superfamily. OTCase family.</text>
</comment>
<dbReference type="EMBL" id="SMGD01000012">
    <property type="protein sequence ID" value="TCK57639.1"/>
    <property type="molecule type" value="Genomic_DNA"/>
</dbReference>
<feature type="domain" description="Aspartate/ornithine carbamoyltransferase Asp/Orn-binding" evidence="7">
    <location>
        <begin position="151"/>
        <end position="301"/>
    </location>
</feature>
<dbReference type="Pfam" id="PF02729">
    <property type="entry name" value="OTCace_N"/>
    <property type="match status" value="1"/>
</dbReference>
<feature type="binding site" evidence="6">
    <location>
        <position position="224"/>
    </location>
    <ligand>
        <name>L-ornithine</name>
        <dbReference type="ChEBI" id="CHEBI:46911"/>
    </ligand>
</feature>
<dbReference type="PRINTS" id="PR00102">
    <property type="entry name" value="OTCASE"/>
</dbReference>
<dbReference type="InterPro" id="IPR006132">
    <property type="entry name" value="Asp/Orn_carbamoyltranf_P-bd"/>
</dbReference>
<dbReference type="GO" id="GO:0019240">
    <property type="term" value="P:citrulline biosynthetic process"/>
    <property type="evidence" value="ECO:0007669"/>
    <property type="project" value="TreeGrafter"/>
</dbReference>
<dbReference type="Pfam" id="PF00185">
    <property type="entry name" value="OTCace"/>
    <property type="match status" value="1"/>
</dbReference>
<comment type="caution">
    <text evidence="6">Lacks conserved residue(s) required for the propagation of feature annotation.</text>
</comment>
<comment type="pathway">
    <text evidence="1">Amino-acid biosynthesis; L-arginine biosynthesis; L-arginine from L-ornithine and carbamoyl phosphate: step 1/3.</text>
</comment>
<dbReference type="GO" id="GO:0042450">
    <property type="term" value="P:L-arginine biosynthetic process via ornithine"/>
    <property type="evidence" value="ECO:0007669"/>
    <property type="project" value="UniProtKB-UniRule"/>
</dbReference>
<evidence type="ECO:0000256" key="4">
    <source>
        <dbReference type="ARBA" id="ARBA00022679"/>
    </source>
</evidence>
<proteinExistence type="inferred from homology"/>
<reference evidence="9 10" key="1">
    <citation type="submission" date="2019-03" db="EMBL/GenBank/DDBJ databases">
        <title>Genomic Encyclopedia of Type Strains, Phase IV (KMG-IV): sequencing the most valuable type-strain genomes for metagenomic binning, comparative biology and taxonomic classification.</title>
        <authorList>
            <person name="Goeker M."/>
        </authorList>
    </citation>
    <scope>NUCLEOTIDE SEQUENCE [LARGE SCALE GENOMIC DNA]</scope>
    <source>
        <strain evidence="9 10">DSM 18577</strain>
    </source>
</reference>
<evidence type="ECO:0000313" key="9">
    <source>
        <dbReference type="EMBL" id="TCK57639.1"/>
    </source>
</evidence>
<dbReference type="NCBIfam" id="TIGR00658">
    <property type="entry name" value="orni_carb_tr"/>
    <property type="match status" value="1"/>
</dbReference>
<evidence type="ECO:0000259" key="7">
    <source>
        <dbReference type="Pfam" id="PF00185"/>
    </source>
</evidence>
<keyword evidence="10" id="KW-1185">Reference proteome</keyword>
<dbReference type="PANTHER" id="PTHR45753">
    <property type="entry name" value="ORNITHINE CARBAMOYLTRANSFERASE, MITOCHONDRIAL"/>
    <property type="match status" value="1"/>
</dbReference>
<sequence length="309" mass="33990">MEPISHLLTLKDLTREQIIGLLDLAKKIKANPENYSTSLAGKSIVTLFEKPSLRTRVTFDIGVNRLGGHAVYLDQQNGAIGQRESIKDYAKNLSRWCDAIVARVFSHQTLQNFRQYATVPIINSLCDLYHPCQALADFQTIAEHYEDLGKVKLAYVGDGNNVTHSLMLGGAILGMEVAAICPMGSSPDAQVVLAANELAKVNGGKIVVSDSLDALDGYDVVYGDTWVSMGDETPLEQVKDRFSPYQINQQMLDRYGIGHVLHCQPAHRGLEITSQVMDGPQSIIFDQAENRMHAQNAVLLSLIQPEQGL</sequence>
<feature type="binding site" evidence="6">
    <location>
        <position position="103"/>
    </location>
    <ligand>
        <name>carbamoyl phosphate</name>
        <dbReference type="ChEBI" id="CHEBI:58228"/>
    </ligand>
</feature>
<feature type="binding site" evidence="6">
    <location>
        <position position="161"/>
    </location>
    <ligand>
        <name>L-ornithine</name>
        <dbReference type="ChEBI" id="CHEBI:46911"/>
    </ligand>
</feature>
<comment type="subcellular location">
    <subcellularLocation>
        <location evidence="6">Cytoplasm</location>
    </subcellularLocation>
</comment>
<evidence type="ECO:0000313" key="10">
    <source>
        <dbReference type="Proteomes" id="UP000295565"/>
    </source>
</evidence>
<dbReference type="Proteomes" id="UP000295565">
    <property type="component" value="Unassembled WGS sequence"/>
</dbReference>
<feature type="binding site" evidence="6">
    <location>
        <begin position="228"/>
        <end position="229"/>
    </location>
    <ligand>
        <name>L-ornithine</name>
        <dbReference type="ChEBI" id="CHEBI:46911"/>
    </ligand>
</feature>
<dbReference type="NCBIfam" id="NF011380">
    <property type="entry name" value="PRK14805.1"/>
    <property type="match status" value="1"/>
</dbReference>
<name>A0A4R1K3S8_9GAMM</name>
<dbReference type="InterPro" id="IPR036901">
    <property type="entry name" value="Asp/Orn_carbamoylTrfase_sf"/>
</dbReference>
<organism evidence="9 10">
    <name type="scientific">Celerinatantimonas diazotrophica</name>
    <dbReference type="NCBI Taxonomy" id="412034"/>
    <lineage>
        <taxon>Bacteria</taxon>
        <taxon>Pseudomonadati</taxon>
        <taxon>Pseudomonadota</taxon>
        <taxon>Gammaproteobacteria</taxon>
        <taxon>Celerinatantimonadaceae</taxon>
        <taxon>Celerinatantimonas</taxon>
    </lineage>
</organism>